<evidence type="ECO:0000313" key="2">
    <source>
        <dbReference type="EMBL" id="KAF4499624.1"/>
    </source>
</evidence>
<protein>
    <submittedName>
        <fullName evidence="2">Uncharacterized protein</fullName>
    </submittedName>
</protein>
<sequence>MPRSGLPNYISRIVSKKHNPDGRDKNIAWLNESWEGLDWIPADVRAASKATKVSSGVLRGLKAISELATKRNIRLTSLWEPGGCLRNEVLAGATIKNGPKSKNKPPKPWHLSRSRVLLAYQSLISSPTEAGDGRILLPGPKTGADCKEEAVASKMSSLSPSPPPKQRHPSPLHDTIASTEGELREPPRGTKRRLAEDNEDESLKQLPKKSQRVAVEKVLWSISPFRIESGHPELDAALVAKNEAEKALLDLLHRNRSVAISQAERVQARRRKLEAEEAFHQVYARLHRPSQPIVAMGNIKEAFDARAI</sequence>
<organism evidence="2 3">
    <name type="scientific">Fusarium agapanthi</name>
    <dbReference type="NCBI Taxonomy" id="1803897"/>
    <lineage>
        <taxon>Eukaryota</taxon>
        <taxon>Fungi</taxon>
        <taxon>Dikarya</taxon>
        <taxon>Ascomycota</taxon>
        <taxon>Pezizomycotina</taxon>
        <taxon>Sordariomycetes</taxon>
        <taxon>Hypocreomycetidae</taxon>
        <taxon>Hypocreales</taxon>
        <taxon>Nectriaceae</taxon>
        <taxon>Fusarium</taxon>
        <taxon>Fusarium fujikuroi species complex</taxon>
    </lineage>
</organism>
<dbReference type="AlphaFoldDB" id="A0A9P5EE98"/>
<feature type="region of interest" description="Disordered" evidence="1">
    <location>
        <begin position="129"/>
        <end position="208"/>
    </location>
</feature>
<name>A0A9P5EE98_9HYPO</name>
<keyword evidence="3" id="KW-1185">Reference proteome</keyword>
<reference evidence="2" key="1">
    <citation type="submission" date="2020-01" db="EMBL/GenBank/DDBJ databases">
        <title>Identification and distribution of gene clusters putatively required for synthesis of sphingolipid metabolism inhibitors in phylogenetically diverse species of the filamentous fungus Fusarium.</title>
        <authorList>
            <person name="Kim H.-S."/>
            <person name="Busman M."/>
            <person name="Brown D.W."/>
            <person name="Divon H."/>
            <person name="Uhlig S."/>
            <person name="Proctor R.H."/>
        </authorList>
    </citation>
    <scope>NUCLEOTIDE SEQUENCE</scope>
    <source>
        <strain evidence="2">NRRL 31653</strain>
    </source>
</reference>
<dbReference type="Proteomes" id="UP000737391">
    <property type="component" value="Unassembled WGS sequence"/>
</dbReference>
<evidence type="ECO:0000256" key="1">
    <source>
        <dbReference type="SAM" id="MobiDB-lite"/>
    </source>
</evidence>
<accession>A0A9P5EE98</accession>
<dbReference type="OrthoDB" id="5061653at2759"/>
<evidence type="ECO:0000313" key="3">
    <source>
        <dbReference type="Proteomes" id="UP000737391"/>
    </source>
</evidence>
<gene>
    <name evidence="2" type="ORF">FAGAP_4174</name>
</gene>
<dbReference type="EMBL" id="LUFC02000245">
    <property type="protein sequence ID" value="KAF4499624.1"/>
    <property type="molecule type" value="Genomic_DNA"/>
</dbReference>
<comment type="caution">
    <text evidence="2">The sequence shown here is derived from an EMBL/GenBank/DDBJ whole genome shotgun (WGS) entry which is preliminary data.</text>
</comment>
<feature type="compositionally biased region" description="Basic and acidic residues" evidence="1">
    <location>
        <begin position="181"/>
        <end position="196"/>
    </location>
</feature>
<proteinExistence type="predicted"/>